<dbReference type="AlphaFoldDB" id="A0AAE0EV23"/>
<organism evidence="1 2">
    <name type="scientific">Cymbomonas tetramitiformis</name>
    <dbReference type="NCBI Taxonomy" id="36881"/>
    <lineage>
        <taxon>Eukaryota</taxon>
        <taxon>Viridiplantae</taxon>
        <taxon>Chlorophyta</taxon>
        <taxon>Pyramimonadophyceae</taxon>
        <taxon>Pyramimonadales</taxon>
        <taxon>Pyramimonadaceae</taxon>
        <taxon>Cymbomonas</taxon>
    </lineage>
</organism>
<evidence type="ECO:0000313" key="1">
    <source>
        <dbReference type="EMBL" id="KAK3241299.1"/>
    </source>
</evidence>
<accession>A0AAE0EV23</accession>
<keyword evidence="2" id="KW-1185">Reference proteome</keyword>
<dbReference type="Proteomes" id="UP001190700">
    <property type="component" value="Unassembled WGS sequence"/>
</dbReference>
<comment type="caution">
    <text evidence="1">The sequence shown here is derived from an EMBL/GenBank/DDBJ whole genome shotgun (WGS) entry which is preliminary data.</text>
</comment>
<dbReference type="EMBL" id="LGRX02033425">
    <property type="protein sequence ID" value="KAK3241299.1"/>
    <property type="molecule type" value="Genomic_DNA"/>
</dbReference>
<sequence>MGGICPQEALADTRDQLEKCIKQTQETTLQWIISNFKLRRRIHFKTMGKALVWLTGPMVRSSQGAGDAMCTE</sequence>
<reference evidence="1 2" key="1">
    <citation type="journal article" date="2015" name="Genome Biol. Evol.">
        <title>Comparative Genomics of a Bacterivorous Green Alga Reveals Evolutionary Causalities and Consequences of Phago-Mixotrophic Mode of Nutrition.</title>
        <authorList>
            <person name="Burns J.A."/>
            <person name="Paasch A."/>
            <person name="Narechania A."/>
            <person name="Kim E."/>
        </authorList>
    </citation>
    <scope>NUCLEOTIDE SEQUENCE [LARGE SCALE GENOMIC DNA]</scope>
    <source>
        <strain evidence="1 2">PLY_AMNH</strain>
    </source>
</reference>
<name>A0AAE0EV23_9CHLO</name>
<protein>
    <submittedName>
        <fullName evidence="1">Uncharacterized protein</fullName>
    </submittedName>
</protein>
<gene>
    <name evidence="1" type="ORF">CYMTET_48924</name>
</gene>
<evidence type="ECO:0000313" key="2">
    <source>
        <dbReference type="Proteomes" id="UP001190700"/>
    </source>
</evidence>
<proteinExistence type="predicted"/>